<dbReference type="AlphaFoldDB" id="A0A839UVQ7"/>
<keyword evidence="2" id="KW-1185">Reference proteome</keyword>
<evidence type="ECO:0000313" key="2">
    <source>
        <dbReference type="Proteomes" id="UP000559987"/>
    </source>
</evidence>
<evidence type="ECO:0000313" key="1">
    <source>
        <dbReference type="EMBL" id="MBB3169447.1"/>
    </source>
</evidence>
<comment type="caution">
    <text evidence="1">The sequence shown here is derived from an EMBL/GenBank/DDBJ whole genome shotgun (WGS) entry which is preliminary data.</text>
</comment>
<proteinExistence type="predicted"/>
<gene>
    <name evidence="1" type="ORF">FHS30_002655</name>
</gene>
<accession>A0A839UVQ7</accession>
<organism evidence="1 2">
    <name type="scientific">Simiduia aestuariiviva</name>
    <dbReference type="NCBI Taxonomy" id="1510459"/>
    <lineage>
        <taxon>Bacteria</taxon>
        <taxon>Pseudomonadati</taxon>
        <taxon>Pseudomonadota</taxon>
        <taxon>Gammaproteobacteria</taxon>
        <taxon>Cellvibrionales</taxon>
        <taxon>Cellvibrionaceae</taxon>
        <taxon>Simiduia</taxon>
    </lineage>
</organism>
<sequence>MNPNPKLNIEKYEVELEENVITFHLVEHEGTLLGEAVFKRVWGHQFSNVLSGNYVVSIKECSPEEFHKKYTPALEEYQQCGFPFNAYKPAEFCADIERRSLKPIIITGQYGFSGWVLCADVRITLGGSEVSYQ</sequence>
<dbReference type="EMBL" id="JACHXZ010000003">
    <property type="protein sequence ID" value="MBB3169447.1"/>
    <property type="molecule type" value="Genomic_DNA"/>
</dbReference>
<reference evidence="1 2" key="1">
    <citation type="submission" date="2020-08" db="EMBL/GenBank/DDBJ databases">
        <title>Genomic Encyclopedia of Type Strains, Phase III (KMG-III): the genomes of soil and plant-associated and newly described type strains.</title>
        <authorList>
            <person name="Whitman W."/>
        </authorList>
    </citation>
    <scope>NUCLEOTIDE SEQUENCE [LARGE SCALE GENOMIC DNA]</scope>
    <source>
        <strain evidence="1 2">CECT 8571</strain>
    </source>
</reference>
<protein>
    <submittedName>
        <fullName evidence="1">Uncharacterized protein</fullName>
    </submittedName>
</protein>
<name>A0A839UVQ7_9GAMM</name>
<dbReference type="RefSeq" id="WP_183910912.1">
    <property type="nucleotide sequence ID" value="NZ_JACHXZ010000003.1"/>
</dbReference>
<dbReference type="Proteomes" id="UP000559987">
    <property type="component" value="Unassembled WGS sequence"/>
</dbReference>